<name>A0A1D6N342_MAIZE</name>
<sequence>MDGHATPDFSPAAGSFVHTTARSENSAEGEGGEPRATYPPPEKVALDPPSPAIRLSCDSWATVVAAALLQVPRSSPVPLPPPCRRRAPARYAHPFSVLPAARNRAPEP</sequence>
<reference evidence="2" key="1">
    <citation type="submission" date="2015-12" db="EMBL/GenBank/DDBJ databases">
        <title>Update maize B73 reference genome by single molecule sequencing technologies.</title>
        <authorList>
            <consortium name="Maize Genome Sequencing Project"/>
            <person name="Ware D."/>
        </authorList>
    </citation>
    <scope>NUCLEOTIDE SEQUENCE [LARGE SCALE GENOMIC DNA]</scope>
    <source>
        <tissue evidence="2">Seedling</tissue>
    </source>
</reference>
<dbReference type="AlphaFoldDB" id="A0A1D6N342"/>
<accession>A0A1D6N342</accession>
<proteinExistence type="predicted"/>
<organism evidence="2">
    <name type="scientific">Zea mays</name>
    <name type="common">Maize</name>
    <dbReference type="NCBI Taxonomy" id="4577"/>
    <lineage>
        <taxon>Eukaryota</taxon>
        <taxon>Viridiplantae</taxon>
        <taxon>Streptophyta</taxon>
        <taxon>Embryophyta</taxon>
        <taxon>Tracheophyta</taxon>
        <taxon>Spermatophyta</taxon>
        <taxon>Magnoliopsida</taxon>
        <taxon>Liliopsida</taxon>
        <taxon>Poales</taxon>
        <taxon>Poaceae</taxon>
        <taxon>PACMAD clade</taxon>
        <taxon>Panicoideae</taxon>
        <taxon>Andropogonodae</taxon>
        <taxon>Andropogoneae</taxon>
        <taxon>Tripsacinae</taxon>
        <taxon>Zea</taxon>
    </lineage>
</organism>
<dbReference type="EMBL" id="CM007649">
    <property type="protein sequence ID" value="ONM35105.1"/>
    <property type="molecule type" value="Genomic_DNA"/>
</dbReference>
<feature type="region of interest" description="Disordered" evidence="1">
    <location>
        <begin position="1"/>
        <end position="50"/>
    </location>
</feature>
<feature type="compositionally biased region" description="Polar residues" evidence="1">
    <location>
        <begin position="17"/>
        <end position="26"/>
    </location>
</feature>
<evidence type="ECO:0000313" key="2">
    <source>
        <dbReference type="EMBL" id="ONM35105.1"/>
    </source>
</evidence>
<gene>
    <name evidence="2" type="ORF">ZEAMMB73_Zm00001d042347</name>
</gene>
<protein>
    <submittedName>
        <fullName evidence="2">Uncharacterized protein</fullName>
    </submittedName>
</protein>
<evidence type="ECO:0000256" key="1">
    <source>
        <dbReference type="SAM" id="MobiDB-lite"/>
    </source>
</evidence>